<proteinExistence type="predicted"/>
<name>A0A532V7H0_UNCT6</name>
<organism evidence="1 2">
    <name type="scientific">candidate division TA06 bacterium B3_TA06</name>
    <dbReference type="NCBI Taxonomy" id="2012487"/>
    <lineage>
        <taxon>Bacteria</taxon>
        <taxon>Bacteria division TA06</taxon>
    </lineage>
</organism>
<reference evidence="1 2" key="1">
    <citation type="submission" date="2017-06" db="EMBL/GenBank/DDBJ databases">
        <title>Novel microbial phyla capable of carbon fixation and sulfur reduction in deep-sea sediments.</title>
        <authorList>
            <person name="Huang J."/>
            <person name="Baker B."/>
            <person name="Wang Y."/>
        </authorList>
    </citation>
    <scope>NUCLEOTIDE SEQUENCE [LARGE SCALE GENOMIC DNA]</scope>
    <source>
        <strain evidence="1">B3_TA06</strain>
    </source>
</reference>
<protein>
    <submittedName>
        <fullName evidence="1">Uncharacterized protein</fullName>
    </submittedName>
</protein>
<evidence type="ECO:0000313" key="2">
    <source>
        <dbReference type="Proteomes" id="UP000317778"/>
    </source>
</evidence>
<dbReference type="EMBL" id="NJBO01000006">
    <property type="protein sequence ID" value="TKJ43141.1"/>
    <property type="molecule type" value="Genomic_DNA"/>
</dbReference>
<dbReference type="AlphaFoldDB" id="A0A532V7H0"/>
<accession>A0A532V7H0</accession>
<sequence length="297" mass="34698">MRRLTFTLLIFLGTIQGFSREEFVWIYTWHAWLSYIAHEDWEAYLNTYGHSERGMEIIIPIPLLTEEYPRAAAQLDKLVKDAMKNHHSLDWALDYLKPSLGPAASVPDSLRRMMLYYIYHDNFSRLNRPWCYKESIHIDWFFSAGTGTYDRGWVRYAYINTGPGEDAAELWFYGYCAIAWARTDNAIMDSARAVRMFNKAAEKNMLVSRLSKPIWSPILSVQPVGFHYDYKIPAVQLAVPVEYDCCEVYPEVFRRPDTLIVTVLVKNGYEYLFSYSNSDSKGDNFSNFLQEEIVFQP</sequence>
<dbReference type="Proteomes" id="UP000317778">
    <property type="component" value="Unassembled WGS sequence"/>
</dbReference>
<comment type="caution">
    <text evidence="1">The sequence shown here is derived from an EMBL/GenBank/DDBJ whole genome shotgun (WGS) entry which is preliminary data.</text>
</comment>
<evidence type="ECO:0000313" key="1">
    <source>
        <dbReference type="EMBL" id="TKJ43141.1"/>
    </source>
</evidence>
<gene>
    <name evidence="1" type="ORF">CEE36_05165</name>
</gene>